<gene>
    <name evidence="3" type="ORF">BG60_11115</name>
</gene>
<sequence>MKKICRFAVGVTLCTACAALTACADQPPPLTGKPATIRIYEPKTPPGFAAPGEFSLSPDGKITINQRETKPAP</sequence>
<feature type="region of interest" description="Disordered" evidence="1">
    <location>
        <begin position="50"/>
        <end position="73"/>
    </location>
</feature>
<name>A0A656QE06_9BURK</name>
<dbReference type="OrthoDB" id="9133731at2"/>
<evidence type="ECO:0000313" key="3">
    <source>
        <dbReference type="EMBL" id="KDR28521.1"/>
    </source>
</evidence>
<accession>A0A656QE06</accession>
<dbReference type="AlphaFoldDB" id="A0A656QE06"/>
<dbReference type="Proteomes" id="UP000027451">
    <property type="component" value="Unassembled WGS sequence"/>
</dbReference>
<evidence type="ECO:0000256" key="2">
    <source>
        <dbReference type="SAM" id="SignalP"/>
    </source>
</evidence>
<comment type="caution">
    <text evidence="3">The sequence shown here is derived from an EMBL/GenBank/DDBJ whole genome shotgun (WGS) entry which is preliminary data.</text>
</comment>
<protein>
    <recommendedName>
        <fullName evidence="5">Lipoprotein</fullName>
    </recommendedName>
</protein>
<dbReference type="EMBL" id="JFHD01000018">
    <property type="protein sequence ID" value="KDR28521.1"/>
    <property type="molecule type" value="Genomic_DNA"/>
</dbReference>
<organism evidence="3 4">
    <name type="scientific">Caballeronia zhejiangensis</name>
    <dbReference type="NCBI Taxonomy" id="871203"/>
    <lineage>
        <taxon>Bacteria</taxon>
        <taxon>Pseudomonadati</taxon>
        <taxon>Pseudomonadota</taxon>
        <taxon>Betaproteobacteria</taxon>
        <taxon>Burkholderiales</taxon>
        <taxon>Burkholderiaceae</taxon>
        <taxon>Caballeronia</taxon>
    </lineage>
</organism>
<feature type="chain" id="PRO_5025001937" description="Lipoprotein" evidence="2">
    <location>
        <begin position="25"/>
        <end position="73"/>
    </location>
</feature>
<evidence type="ECO:0000256" key="1">
    <source>
        <dbReference type="SAM" id="MobiDB-lite"/>
    </source>
</evidence>
<dbReference type="PROSITE" id="PS51257">
    <property type="entry name" value="PROKAR_LIPOPROTEIN"/>
    <property type="match status" value="1"/>
</dbReference>
<dbReference type="RefSeq" id="WP_033537241.1">
    <property type="nucleotide sequence ID" value="NZ_JFHD01000018.1"/>
</dbReference>
<proteinExistence type="predicted"/>
<keyword evidence="2" id="KW-0732">Signal</keyword>
<evidence type="ECO:0000313" key="4">
    <source>
        <dbReference type="Proteomes" id="UP000027451"/>
    </source>
</evidence>
<feature type="signal peptide" evidence="2">
    <location>
        <begin position="1"/>
        <end position="24"/>
    </location>
</feature>
<keyword evidence="4" id="KW-1185">Reference proteome</keyword>
<reference evidence="3 4" key="1">
    <citation type="submission" date="2014-03" db="EMBL/GenBank/DDBJ databases">
        <title>Draft Genome Sequences of Four Burkholderia Strains.</title>
        <authorList>
            <person name="Liu X.Y."/>
            <person name="Li C.X."/>
            <person name="Xu J.H."/>
        </authorList>
    </citation>
    <scope>NUCLEOTIDE SEQUENCE [LARGE SCALE GENOMIC DNA]</scope>
    <source>
        <strain evidence="3 4">OP-1</strain>
    </source>
</reference>
<evidence type="ECO:0008006" key="5">
    <source>
        <dbReference type="Google" id="ProtNLM"/>
    </source>
</evidence>